<gene>
    <name evidence="5" type="primary">has1</name>
    <name evidence="5" type="ORF">CM83_1655</name>
    <name evidence="6" type="ORF">g.95236</name>
</gene>
<reference evidence="6" key="3">
    <citation type="journal article" date="2016" name="Gigascience">
        <title>De novo construction of an expanded transcriptome assembly for the western tarnished plant bug, Lygus hesperus.</title>
        <authorList>
            <person name="Tassone E.E."/>
            <person name="Geib S.M."/>
            <person name="Hall B."/>
            <person name="Fabrick J.A."/>
            <person name="Brent C.S."/>
            <person name="Hull J.J."/>
        </authorList>
    </citation>
    <scope>NUCLEOTIDE SEQUENCE</scope>
</reference>
<evidence type="ECO:0000256" key="2">
    <source>
        <dbReference type="ARBA" id="ARBA00022806"/>
    </source>
</evidence>
<evidence type="ECO:0000259" key="4">
    <source>
        <dbReference type="SMART" id="SM01178"/>
    </source>
</evidence>
<keyword evidence="2 5" id="KW-0067">ATP-binding</keyword>
<dbReference type="EMBL" id="GBHO01001208">
    <property type="protein sequence ID" value="JAG42396.1"/>
    <property type="molecule type" value="Transcribed_RNA"/>
</dbReference>
<dbReference type="EMBL" id="GDHC01006417">
    <property type="protein sequence ID" value="JAQ12212.1"/>
    <property type="molecule type" value="Transcribed_RNA"/>
</dbReference>
<evidence type="ECO:0000256" key="3">
    <source>
        <dbReference type="SAM" id="MobiDB-lite"/>
    </source>
</evidence>
<feature type="compositionally biased region" description="Polar residues" evidence="3">
    <location>
        <begin position="130"/>
        <end position="146"/>
    </location>
</feature>
<dbReference type="GO" id="GO:0016787">
    <property type="term" value="F:hydrolase activity"/>
    <property type="evidence" value="ECO:0007669"/>
    <property type="project" value="UniProtKB-KW"/>
</dbReference>
<reference evidence="5" key="1">
    <citation type="journal article" date="2014" name="PLoS ONE">
        <title>Transcriptome-Based Identification of ABC Transporters in the Western Tarnished Plant Bug Lygus hesperus.</title>
        <authorList>
            <person name="Hull J.J."/>
            <person name="Chaney K."/>
            <person name="Geib S.M."/>
            <person name="Fabrick J.A."/>
            <person name="Brent C.S."/>
            <person name="Walsh D."/>
            <person name="Lavine L.C."/>
        </authorList>
    </citation>
    <scope>NUCLEOTIDE SEQUENCE</scope>
</reference>
<keyword evidence="1" id="KW-0378">Hydrolase</keyword>
<dbReference type="GO" id="GO:0004386">
    <property type="term" value="F:helicase activity"/>
    <property type="evidence" value="ECO:0007669"/>
    <property type="project" value="UniProtKB-KW"/>
</dbReference>
<evidence type="ECO:0000256" key="1">
    <source>
        <dbReference type="ARBA" id="ARBA00022801"/>
    </source>
</evidence>
<proteinExistence type="predicted"/>
<keyword evidence="2 5" id="KW-0347">Helicase</keyword>
<reference evidence="5" key="2">
    <citation type="submission" date="2014-07" db="EMBL/GenBank/DDBJ databases">
        <authorList>
            <person name="Hull J."/>
        </authorList>
    </citation>
    <scope>NUCLEOTIDE SEQUENCE</scope>
</reference>
<evidence type="ECO:0000313" key="6">
    <source>
        <dbReference type="EMBL" id="JAQ12212.1"/>
    </source>
</evidence>
<feature type="region of interest" description="Disordered" evidence="3">
    <location>
        <begin position="116"/>
        <end position="146"/>
    </location>
</feature>
<name>A0A0A9ZEQ8_LYGHE</name>
<protein>
    <submittedName>
        <fullName evidence="5">ATP-dependent RNA helicase has1</fullName>
    </submittedName>
</protein>
<evidence type="ECO:0000313" key="5">
    <source>
        <dbReference type="EMBL" id="JAG42396.1"/>
    </source>
</evidence>
<dbReference type="AlphaFoldDB" id="A0A0A9ZEQ8"/>
<dbReference type="SMART" id="SM01178">
    <property type="entry name" value="DUF4217"/>
    <property type="match status" value="1"/>
</dbReference>
<dbReference type="InterPro" id="IPR025313">
    <property type="entry name" value="SPB4-like_CTE"/>
</dbReference>
<organism evidence="5">
    <name type="scientific">Lygus hesperus</name>
    <name type="common">Western plant bug</name>
    <dbReference type="NCBI Taxonomy" id="30085"/>
    <lineage>
        <taxon>Eukaryota</taxon>
        <taxon>Metazoa</taxon>
        <taxon>Ecdysozoa</taxon>
        <taxon>Arthropoda</taxon>
        <taxon>Hexapoda</taxon>
        <taxon>Insecta</taxon>
        <taxon>Pterygota</taxon>
        <taxon>Neoptera</taxon>
        <taxon>Paraneoptera</taxon>
        <taxon>Hemiptera</taxon>
        <taxon>Heteroptera</taxon>
        <taxon>Panheteroptera</taxon>
        <taxon>Cimicomorpha</taxon>
        <taxon>Miridae</taxon>
        <taxon>Mirini</taxon>
        <taxon>Lygus</taxon>
    </lineage>
</organism>
<accession>A0A0A9ZEQ8</accession>
<sequence length="146" mass="16777">MFLLPEEKLFLKYLYDDAKVTVNEYTFDMSKVNSMLQEQLEKLVGSNYYLRLSARQAYEGYLLSYSSSQLKNVFNVQQLDLAAVAHGFALSEPPPIKIDLSQSAAHLSKKARHEFRDMQAAKDSKRRAANLQSIQRRHQNVSGDWS</sequence>
<dbReference type="Pfam" id="PF13959">
    <property type="entry name" value="CTE_SPB4"/>
    <property type="match status" value="1"/>
</dbReference>
<feature type="domain" description="ATP-dependent rRNA helicase SPB4-like C-terminal extension" evidence="4">
    <location>
        <begin position="35"/>
        <end position="98"/>
    </location>
</feature>
<keyword evidence="2 5" id="KW-0547">Nucleotide-binding</keyword>